<dbReference type="Pfam" id="PF06429">
    <property type="entry name" value="Flg_bbr_C"/>
    <property type="match status" value="1"/>
</dbReference>
<evidence type="ECO:0000256" key="1">
    <source>
        <dbReference type="ARBA" id="ARBA00009677"/>
    </source>
</evidence>
<evidence type="ECO:0000313" key="4">
    <source>
        <dbReference type="Proteomes" id="UP000748067"/>
    </source>
</evidence>
<gene>
    <name evidence="3" type="ORF">PSAN_50010</name>
</gene>
<evidence type="ECO:0000259" key="2">
    <source>
        <dbReference type="Pfam" id="PF06429"/>
    </source>
</evidence>
<accession>A0ABQ6ZQY4</accession>
<keyword evidence="3" id="KW-0969">Cilium</keyword>
<keyword evidence="3" id="KW-0966">Cell projection</keyword>
<sequence length="85" mass="8743">MRTLNGIVTPPSTASNTALAIANGVGTGCVWKANGAAANPGGGVVNMANMTHERVELIKAQSNYQANAKTISTQSTILKTLIQMT</sequence>
<protein>
    <submittedName>
        <fullName evidence="3">Flagellar hook protein FlgE</fullName>
    </submittedName>
</protein>
<keyword evidence="4" id="KW-1185">Reference proteome</keyword>
<dbReference type="EMBL" id="JXDI01000003">
    <property type="protein sequence ID" value="KAF2406823.1"/>
    <property type="molecule type" value="Genomic_DNA"/>
</dbReference>
<dbReference type="InterPro" id="IPR010930">
    <property type="entry name" value="Flg_bb/hook_C_dom"/>
</dbReference>
<feature type="domain" description="Flagellar basal-body/hook protein C-terminal" evidence="2">
    <location>
        <begin position="49"/>
        <end position="84"/>
    </location>
</feature>
<comment type="caution">
    <text evidence="3">The sequence shown here is derived from an EMBL/GenBank/DDBJ whole genome shotgun (WGS) entry which is preliminary data.</text>
</comment>
<comment type="similarity">
    <text evidence="1">Belongs to the flagella basal body rod proteins family.</text>
</comment>
<evidence type="ECO:0000313" key="3">
    <source>
        <dbReference type="EMBL" id="KAF2406823.1"/>
    </source>
</evidence>
<dbReference type="PROSITE" id="PS51257">
    <property type="entry name" value="PROKAR_LIPOPROTEIN"/>
    <property type="match status" value="1"/>
</dbReference>
<keyword evidence="3" id="KW-0282">Flagellum</keyword>
<organism evidence="3 4">
    <name type="scientific">Pseudomonas antarctica</name>
    <dbReference type="NCBI Taxonomy" id="219572"/>
    <lineage>
        <taxon>Bacteria</taxon>
        <taxon>Pseudomonadati</taxon>
        <taxon>Pseudomonadota</taxon>
        <taxon>Gammaproteobacteria</taxon>
        <taxon>Pseudomonadales</taxon>
        <taxon>Pseudomonadaceae</taxon>
        <taxon>Pseudomonas</taxon>
    </lineage>
</organism>
<dbReference type="Proteomes" id="UP000748067">
    <property type="component" value="Unassembled WGS sequence"/>
</dbReference>
<proteinExistence type="inferred from homology"/>
<reference evidence="3 4" key="1">
    <citation type="submission" date="2015-01" db="EMBL/GenBank/DDBJ databases">
        <title>Genome Sequence of Pseudomonas antarctica CMS 35.</title>
        <authorList>
            <person name="Voget S."/>
            <person name="Chow J."/>
            <person name="Daniel R."/>
            <person name="Streit W."/>
        </authorList>
    </citation>
    <scope>NUCLEOTIDE SEQUENCE [LARGE SCALE GENOMIC DNA]</scope>
    <source>
        <strain evidence="3 4">CMS 35</strain>
    </source>
</reference>
<name>A0ABQ6ZQY4_9PSED</name>